<reference evidence="4" key="1">
    <citation type="submission" date="2021-01" db="EMBL/GenBank/DDBJ databases">
        <title>Whole genome shotgun sequence of Actinoplanes tereljensis NBRC 105297.</title>
        <authorList>
            <person name="Komaki H."/>
            <person name="Tamura T."/>
        </authorList>
    </citation>
    <scope>NUCLEOTIDE SEQUENCE</scope>
    <source>
        <strain evidence="4">NBRC 105297</strain>
    </source>
</reference>
<keyword evidence="2" id="KW-0326">Glycosidase</keyword>
<accession>A0A919TT53</accession>
<dbReference type="InterPro" id="IPR001910">
    <property type="entry name" value="Inosine/uridine_hydrolase_dom"/>
</dbReference>
<evidence type="ECO:0000313" key="5">
    <source>
        <dbReference type="Proteomes" id="UP000623608"/>
    </source>
</evidence>
<dbReference type="Proteomes" id="UP000623608">
    <property type="component" value="Unassembled WGS sequence"/>
</dbReference>
<dbReference type="SUPFAM" id="SSF53590">
    <property type="entry name" value="Nucleoside hydrolase"/>
    <property type="match status" value="1"/>
</dbReference>
<sequence length="315" mass="32268">MADERVPGQVLHGVRAEGGGVLKVYLDCDTGVDDALALAFLLGSPDVELLGIGTVNGNTSAVQAARNTLGLLDLAGISGIPVAVGEGAYRGGAVGVHGGNGVGGVALPAGGEPDPRTSVALLRDLVRDNPGEIHVVATGPCTNLAKVPDLDVASVTVMGGAVRTPGNVTPRAEANFRDDPQSAATVLAAPWPVTLVPLDVTMRHRWTVADQAALRAGGTPLHETLADMLPVYFESYEPRLGVREIPLHDPLAAAVAVGALTPSDAPQLPLRVDLEGAVREDPSAASSVRVVLALSEPGAPVILDRILGFRSRPLP</sequence>
<proteinExistence type="predicted"/>
<dbReference type="EMBL" id="BOMY01000033">
    <property type="protein sequence ID" value="GIF22143.1"/>
    <property type="molecule type" value="Genomic_DNA"/>
</dbReference>
<evidence type="ECO:0000259" key="3">
    <source>
        <dbReference type="Pfam" id="PF01156"/>
    </source>
</evidence>
<dbReference type="InterPro" id="IPR036452">
    <property type="entry name" value="Ribo_hydro-like"/>
</dbReference>
<dbReference type="Pfam" id="PF01156">
    <property type="entry name" value="IU_nuc_hydro"/>
    <property type="match status" value="1"/>
</dbReference>
<dbReference type="RefSeq" id="WP_203809350.1">
    <property type="nucleotide sequence ID" value="NZ_BOMY01000033.1"/>
</dbReference>
<dbReference type="InterPro" id="IPR023186">
    <property type="entry name" value="IUNH"/>
</dbReference>
<dbReference type="Gene3D" id="3.90.245.10">
    <property type="entry name" value="Ribonucleoside hydrolase-like"/>
    <property type="match status" value="1"/>
</dbReference>
<dbReference type="AlphaFoldDB" id="A0A919TT53"/>
<evidence type="ECO:0000313" key="4">
    <source>
        <dbReference type="EMBL" id="GIF22143.1"/>
    </source>
</evidence>
<dbReference type="GO" id="GO:0008477">
    <property type="term" value="F:purine nucleosidase activity"/>
    <property type="evidence" value="ECO:0007669"/>
    <property type="project" value="TreeGrafter"/>
</dbReference>
<evidence type="ECO:0000256" key="1">
    <source>
        <dbReference type="ARBA" id="ARBA00022801"/>
    </source>
</evidence>
<feature type="domain" description="Inosine/uridine-preferring nucleoside hydrolase" evidence="3">
    <location>
        <begin position="24"/>
        <end position="277"/>
    </location>
</feature>
<dbReference type="GO" id="GO:0005829">
    <property type="term" value="C:cytosol"/>
    <property type="evidence" value="ECO:0007669"/>
    <property type="project" value="TreeGrafter"/>
</dbReference>
<evidence type="ECO:0000256" key="2">
    <source>
        <dbReference type="ARBA" id="ARBA00023295"/>
    </source>
</evidence>
<keyword evidence="1" id="KW-0378">Hydrolase</keyword>
<dbReference type="PANTHER" id="PTHR12304">
    <property type="entry name" value="INOSINE-URIDINE PREFERRING NUCLEOSIDE HYDROLASE"/>
    <property type="match status" value="1"/>
</dbReference>
<dbReference type="PANTHER" id="PTHR12304:SF4">
    <property type="entry name" value="URIDINE NUCLEOSIDASE"/>
    <property type="match status" value="1"/>
</dbReference>
<gene>
    <name evidence="4" type="ORF">Ate02nite_48730</name>
</gene>
<protein>
    <submittedName>
        <fullName evidence="4">Inosine-uridine nucleoside N-ribohydrolase</fullName>
    </submittedName>
</protein>
<organism evidence="4 5">
    <name type="scientific">Paractinoplanes tereljensis</name>
    <dbReference type="NCBI Taxonomy" id="571912"/>
    <lineage>
        <taxon>Bacteria</taxon>
        <taxon>Bacillati</taxon>
        <taxon>Actinomycetota</taxon>
        <taxon>Actinomycetes</taxon>
        <taxon>Micromonosporales</taxon>
        <taxon>Micromonosporaceae</taxon>
        <taxon>Paractinoplanes</taxon>
    </lineage>
</organism>
<name>A0A919TT53_9ACTN</name>
<dbReference type="GO" id="GO:0006152">
    <property type="term" value="P:purine nucleoside catabolic process"/>
    <property type="evidence" value="ECO:0007669"/>
    <property type="project" value="TreeGrafter"/>
</dbReference>
<comment type="caution">
    <text evidence="4">The sequence shown here is derived from an EMBL/GenBank/DDBJ whole genome shotgun (WGS) entry which is preliminary data.</text>
</comment>
<keyword evidence="5" id="KW-1185">Reference proteome</keyword>